<protein>
    <submittedName>
        <fullName evidence="4">GNAT family N-acetyltransferase</fullName>
    </submittedName>
</protein>
<dbReference type="InterPro" id="IPR000182">
    <property type="entry name" value="GNAT_dom"/>
</dbReference>
<dbReference type="Proteomes" id="UP000646911">
    <property type="component" value="Unassembled WGS sequence"/>
</dbReference>
<dbReference type="InterPro" id="IPR050832">
    <property type="entry name" value="Bact_Acetyltransf"/>
</dbReference>
<reference evidence="4 5" key="1">
    <citation type="submission" date="2020-08" db="EMBL/GenBank/DDBJ databases">
        <title>Novel species isolated from subtropical streams in China.</title>
        <authorList>
            <person name="Lu H."/>
        </authorList>
    </citation>
    <scope>NUCLEOTIDE SEQUENCE [LARGE SCALE GENOMIC DNA]</scope>
    <source>
        <strain evidence="4 5">NL8W</strain>
    </source>
</reference>
<evidence type="ECO:0000256" key="2">
    <source>
        <dbReference type="ARBA" id="ARBA00023315"/>
    </source>
</evidence>
<evidence type="ECO:0000313" key="5">
    <source>
        <dbReference type="Proteomes" id="UP000646911"/>
    </source>
</evidence>
<dbReference type="EMBL" id="JACOFX010000010">
    <property type="protein sequence ID" value="MBC3909489.1"/>
    <property type="molecule type" value="Genomic_DNA"/>
</dbReference>
<keyword evidence="2" id="KW-0012">Acyltransferase</keyword>
<dbReference type="SUPFAM" id="SSF55729">
    <property type="entry name" value="Acyl-CoA N-acyltransferases (Nat)"/>
    <property type="match status" value="1"/>
</dbReference>
<name>A0ABR6ZCY6_9BURK</name>
<accession>A0ABR6ZCY6</accession>
<organism evidence="4 5">
    <name type="scientific">Undibacterium umbellatum</name>
    <dbReference type="NCBI Taxonomy" id="2762300"/>
    <lineage>
        <taxon>Bacteria</taxon>
        <taxon>Pseudomonadati</taxon>
        <taxon>Pseudomonadota</taxon>
        <taxon>Betaproteobacteria</taxon>
        <taxon>Burkholderiales</taxon>
        <taxon>Oxalobacteraceae</taxon>
        <taxon>Undibacterium</taxon>
    </lineage>
</organism>
<keyword evidence="1" id="KW-0808">Transferase</keyword>
<dbReference type="PANTHER" id="PTHR43877:SF2">
    <property type="entry name" value="AMINOALKYLPHOSPHONATE N-ACETYLTRANSFERASE-RELATED"/>
    <property type="match status" value="1"/>
</dbReference>
<proteinExistence type="predicted"/>
<keyword evidence="5" id="KW-1185">Reference proteome</keyword>
<comment type="caution">
    <text evidence="4">The sequence shown here is derived from an EMBL/GenBank/DDBJ whole genome shotgun (WGS) entry which is preliminary data.</text>
</comment>
<evidence type="ECO:0000259" key="3">
    <source>
        <dbReference type="PROSITE" id="PS51186"/>
    </source>
</evidence>
<dbReference type="Pfam" id="PF00583">
    <property type="entry name" value="Acetyltransf_1"/>
    <property type="match status" value="1"/>
</dbReference>
<sequence length="154" mass="17199">MSPSLRPVLMDDYAVIARWITSAQACSRWAGPTVTYPFKQNDLPALLAKPQAQSIVLVDANLKIVGYAQFWPRDEQRVHLGRIIVSPAARGKGYGRLLCEQLMQLAITETGLPVLSLRVYRDNPGALHLYQQLGFAEIEADSNDEVLAMEYKVK</sequence>
<dbReference type="Gene3D" id="3.40.630.30">
    <property type="match status" value="1"/>
</dbReference>
<dbReference type="RefSeq" id="WP_186955015.1">
    <property type="nucleotide sequence ID" value="NZ_JACOFX010000010.1"/>
</dbReference>
<dbReference type="PANTHER" id="PTHR43877">
    <property type="entry name" value="AMINOALKYLPHOSPHONATE N-ACETYLTRANSFERASE-RELATED-RELATED"/>
    <property type="match status" value="1"/>
</dbReference>
<dbReference type="CDD" id="cd04301">
    <property type="entry name" value="NAT_SF"/>
    <property type="match status" value="1"/>
</dbReference>
<dbReference type="InterPro" id="IPR016181">
    <property type="entry name" value="Acyl_CoA_acyltransferase"/>
</dbReference>
<feature type="domain" description="N-acetyltransferase" evidence="3">
    <location>
        <begin position="3"/>
        <end position="154"/>
    </location>
</feature>
<evidence type="ECO:0000313" key="4">
    <source>
        <dbReference type="EMBL" id="MBC3909489.1"/>
    </source>
</evidence>
<evidence type="ECO:0000256" key="1">
    <source>
        <dbReference type="ARBA" id="ARBA00022679"/>
    </source>
</evidence>
<gene>
    <name evidence="4" type="ORF">H8L47_18160</name>
</gene>
<dbReference type="PROSITE" id="PS51186">
    <property type="entry name" value="GNAT"/>
    <property type="match status" value="1"/>
</dbReference>